<evidence type="ECO:0000259" key="1">
    <source>
        <dbReference type="Pfam" id="PF02579"/>
    </source>
</evidence>
<dbReference type="RefSeq" id="WP_052881136.1">
    <property type="nucleotide sequence ID" value="NZ_CP010904.1"/>
</dbReference>
<feature type="domain" description="Dinitrogenase iron-molybdenum cofactor biosynthesis" evidence="1">
    <location>
        <begin position="9"/>
        <end position="96"/>
    </location>
</feature>
<dbReference type="InterPro" id="IPR003731">
    <property type="entry name" value="Di-Nase_FeMo-co_biosynth"/>
</dbReference>
<dbReference type="OrthoDB" id="280278at2"/>
<dbReference type="PANTHER" id="PTHR42983">
    <property type="entry name" value="DINITROGENASE IRON-MOLYBDENUM COFACTOR PROTEIN-RELATED"/>
    <property type="match status" value="1"/>
</dbReference>
<dbReference type="EMBL" id="CP010904">
    <property type="protein sequence ID" value="AKJ63732.1"/>
    <property type="molecule type" value="Genomic_DNA"/>
</dbReference>
<reference evidence="3" key="1">
    <citation type="submission" date="2015-02" db="EMBL/GenBank/DDBJ databases">
        <title>Description and complete genome sequence of the first cultured representative of the subdivision 5 of the Verrucomicrobia phylum.</title>
        <authorList>
            <person name="Spring S."/>
            <person name="Bunk B."/>
            <person name="Sproer C."/>
            <person name="Klenk H.-P."/>
        </authorList>
    </citation>
    <scope>NUCLEOTIDE SEQUENCE [LARGE SCALE GENOMIC DNA]</scope>
    <source>
        <strain evidence="3">L21-Fru-AB</strain>
    </source>
</reference>
<proteinExistence type="predicted"/>
<organism evidence="2 3">
    <name type="scientific">Kiritimatiella glycovorans</name>
    <dbReference type="NCBI Taxonomy" id="1307763"/>
    <lineage>
        <taxon>Bacteria</taxon>
        <taxon>Pseudomonadati</taxon>
        <taxon>Kiritimatiellota</taxon>
        <taxon>Kiritimatiellia</taxon>
        <taxon>Kiritimatiellales</taxon>
        <taxon>Kiritimatiellaceae</taxon>
        <taxon>Kiritimatiella</taxon>
    </lineage>
</organism>
<dbReference type="Proteomes" id="UP000035268">
    <property type="component" value="Chromosome"/>
</dbReference>
<gene>
    <name evidence="2" type="ORF">L21SP4_00452</name>
</gene>
<dbReference type="PANTHER" id="PTHR42983:SF1">
    <property type="entry name" value="IRON-MOLYBDENUM PROTEIN"/>
    <property type="match status" value="1"/>
</dbReference>
<dbReference type="InterPro" id="IPR036105">
    <property type="entry name" value="DiNase_FeMo-co_biosyn_sf"/>
</dbReference>
<evidence type="ECO:0000313" key="2">
    <source>
        <dbReference type="EMBL" id="AKJ63732.1"/>
    </source>
</evidence>
<dbReference type="SUPFAM" id="SSF53146">
    <property type="entry name" value="Nitrogenase accessory factor-like"/>
    <property type="match status" value="1"/>
</dbReference>
<dbReference type="AlphaFoldDB" id="A0A0G3EE88"/>
<dbReference type="CDD" id="cd00851">
    <property type="entry name" value="MTH1175"/>
    <property type="match status" value="1"/>
</dbReference>
<dbReference type="STRING" id="1307763.L21SP4_00452"/>
<dbReference type="Pfam" id="PF02579">
    <property type="entry name" value="Nitro_FeMo-Co"/>
    <property type="match status" value="1"/>
</dbReference>
<dbReference type="KEGG" id="vbl:L21SP4_00452"/>
<keyword evidence="3" id="KW-1185">Reference proteome</keyword>
<evidence type="ECO:0000313" key="3">
    <source>
        <dbReference type="Proteomes" id="UP000035268"/>
    </source>
</evidence>
<dbReference type="Gene3D" id="3.30.420.130">
    <property type="entry name" value="Dinitrogenase iron-molybdenum cofactor biosynthesis domain"/>
    <property type="match status" value="1"/>
</dbReference>
<accession>A0A0G3EE88</accession>
<protein>
    <submittedName>
        <fullName evidence="2">Dinitrogenase iron-molybdenum cofactor</fullName>
    </submittedName>
</protein>
<reference evidence="2 3" key="2">
    <citation type="journal article" date="2016" name="ISME J.">
        <title>Characterization of the first cultured representative of Verrucomicrobia subdivision 5 indicates the proposal of a novel phylum.</title>
        <authorList>
            <person name="Spring S."/>
            <person name="Bunk B."/>
            <person name="Sproer C."/>
            <person name="Schumann P."/>
            <person name="Rohde M."/>
            <person name="Tindall B.J."/>
            <person name="Klenk H.P."/>
        </authorList>
    </citation>
    <scope>NUCLEOTIDE SEQUENCE [LARGE SCALE GENOMIC DNA]</scope>
    <source>
        <strain evidence="2 3">L21-Fru-AB</strain>
    </source>
</reference>
<dbReference type="InterPro" id="IPR033913">
    <property type="entry name" value="MTH1175_dom"/>
</dbReference>
<sequence length="109" mass="11274">MHIAIPVAGGEVSAHFGHCDAFRIFETEDGAIRAQRDVTPPGHAPGVLPAFLKEQGVDVVLAGGMGGRAKGLFAEAGIQTVTGVTGEPQAAVRAFIEDRLEPGEDTCAH</sequence>
<name>A0A0G3EE88_9BACT</name>